<dbReference type="InterPro" id="IPR016032">
    <property type="entry name" value="Sig_transdc_resp-reg_C-effctor"/>
</dbReference>
<feature type="domain" description="Response regulatory" evidence="7">
    <location>
        <begin position="3"/>
        <end position="119"/>
    </location>
</feature>
<evidence type="ECO:0000256" key="2">
    <source>
        <dbReference type="ARBA" id="ARBA00023015"/>
    </source>
</evidence>
<sequence length="214" mass="22872">MIRVLVVDDDPMVCAHVRTILGTAEDLGVVAEAYDGAEAVEAVLRHRPDVVLMDLHMPGVDGLTAIQKISELKQPPAVVALTTFDGDHYILRALRSGAAGYLLKSTPPKDLIGLVRVAANGHTVMSPAVSHRLIANTVERRPAQSALLAELTERETEILACLGDGLSNAQIAARVHLSEGTVKNYISQILVKLRCANRTQAGLLAYDAGLCSRP</sequence>
<dbReference type="Proteomes" id="UP000192674">
    <property type="component" value="Unassembled WGS sequence"/>
</dbReference>
<keyword evidence="4" id="KW-0804">Transcription</keyword>
<dbReference type="CDD" id="cd06170">
    <property type="entry name" value="LuxR_C_like"/>
    <property type="match status" value="1"/>
</dbReference>
<dbReference type="SMART" id="SM00421">
    <property type="entry name" value="HTH_LUXR"/>
    <property type="match status" value="1"/>
</dbReference>
<evidence type="ECO:0000256" key="5">
    <source>
        <dbReference type="PROSITE-ProRule" id="PRU00169"/>
    </source>
</evidence>
<dbReference type="Pfam" id="PF00072">
    <property type="entry name" value="Response_reg"/>
    <property type="match status" value="1"/>
</dbReference>
<dbReference type="PANTHER" id="PTHR43214">
    <property type="entry name" value="TWO-COMPONENT RESPONSE REGULATOR"/>
    <property type="match status" value="1"/>
</dbReference>
<dbReference type="InterPro" id="IPR039420">
    <property type="entry name" value="WalR-like"/>
</dbReference>
<dbReference type="InterPro" id="IPR001789">
    <property type="entry name" value="Sig_transdc_resp-reg_receiver"/>
</dbReference>
<dbReference type="InterPro" id="IPR058245">
    <property type="entry name" value="NreC/VraR/RcsB-like_REC"/>
</dbReference>
<dbReference type="GO" id="GO:0000160">
    <property type="term" value="P:phosphorelay signal transduction system"/>
    <property type="evidence" value="ECO:0007669"/>
    <property type="project" value="InterPro"/>
</dbReference>
<keyword evidence="2" id="KW-0805">Transcription regulation</keyword>
<evidence type="ECO:0000256" key="4">
    <source>
        <dbReference type="ARBA" id="ARBA00023163"/>
    </source>
</evidence>
<dbReference type="GO" id="GO:0006355">
    <property type="term" value="P:regulation of DNA-templated transcription"/>
    <property type="evidence" value="ECO:0007669"/>
    <property type="project" value="InterPro"/>
</dbReference>
<dbReference type="SMART" id="SM00448">
    <property type="entry name" value="REC"/>
    <property type="match status" value="1"/>
</dbReference>
<evidence type="ECO:0000313" key="9">
    <source>
        <dbReference type="Proteomes" id="UP000192674"/>
    </source>
</evidence>
<protein>
    <submittedName>
        <fullName evidence="8">DNA-binding response regulator, NarL/FixJ family, contains REC and HTH domains</fullName>
    </submittedName>
</protein>
<keyword evidence="3 8" id="KW-0238">DNA-binding</keyword>
<evidence type="ECO:0000256" key="1">
    <source>
        <dbReference type="ARBA" id="ARBA00022553"/>
    </source>
</evidence>
<evidence type="ECO:0000259" key="7">
    <source>
        <dbReference type="PROSITE" id="PS50110"/>
    </source>
</evidence>
<evidence type="ECO:0000259" key="6">
    <source>
        <dbReference type="PROSITE" id="PS50043"/>
    </source>
</evidence>
<feature type="domain" description="HTH luxR-type" evidence="6">
    <location>
        <begin position="144"/>
        <end position="209"/>
    </location>
</feature>
<dbReference type="SUPFAM" id="SSF52172">
    <property type="entry name" value="CheY-like"/>
    <property type="match status" value="1"/>
</dbReference>
<dbReference type="AlphaFoldDB" id="A0A1Y5XU56"/>
<dbReference type="Pfam" id="PF00196">
    <property type="entry name" value="GerE"/>
    <property type="match status" value="1"/>
</dbReference>
<dbReference type="InterPro" id="IPR000792">
    <property type="entry name" value="Tscrpt_reg_LuxR_C"/>
</dbReference>
<feature type="modified residue" description="4-aspartylphosphate" evidence="5">
    <location>
        <position position="54"/>
    </location>
</feature>
<dbReference type="InterPro" id="IPR011006">
    <property type="entry name" value="CheY-like_superfamily"/>
</dbReference>
<dbReference type="OrthoDB" id="9808843at2"/>
<evidence type="ECO:0000256" key="3">
    <source>
        <dbReference type="ARBA" id="ARBA00023125"/>
    </source>
</evidence>
<keyword evidence="1 5" id="KW-0597">Phosphoprotein</keyword>
<name>A0A1Y5XU56_KIBAR</name>
<dbReference type="RefSeq" id="WP_084429899.1">
    <property type="nucleotide sequence ID" value="NZ_FWXV01000005.1"/>
</dbReference>
<dbReference type="PROSITE" id="PS50110">
    <property type="entry name" value="RESPONSE_REGULATORY"/>
    <property type="match status" value="1"/>
</dbReference>
<dbReference type="Gene3D" id="3.40.50.2300">
    <property type="match status" value="1"/>
</dbReference>
<evidence type="ECO:0000313" key="8">
    <source>
        <dbReference type="EMBL" id="SMD17583.1"/>
    </source>
</evidence>
<proteinExistence type="predicted"/>
<reference evidence="8 9" key="1">
    <citation type="submission" date="2017-04" db="EMBL/GenBank/DDBJ databases">
        <authorList>
            <person name="Afonso C.L."/>
            <person name="Miller P.J."/>
            <person name="Scott M.A."/>
            <person name="Spackman E."/>
            <person name="Goraichik I."/>
            <person name="Dimitrov K.M."/>
            <person name="Suarez D.L."/>
            <person name="Swayne D.E."/>
        </authorList>
    </citation>
    <scope>NUCLEOTIDE SEQUENCE [LARGE SCALE GENOMIC DNA]</scope>
    <source>
        <strain evidence="8 9">DSM 43828</strain>
    </source>
</reference>
<gene>
    <name evidence="8" type="ORF">SAMN05661093_05579</name>
</gene>
<dbReference type="SUPFAM" id="SSF46894">
    <property type="entry name" value="C-terminal effector domain of the bipartite response regulators"/>
    <property type="match status" value="1"/>
</dbReference>
<dbReference type="GO" id="GO:0003677">
    <property type="term" value="F:DNA binding"/>
    <property type="evidence" value="ECO:0007669"/>
    <property type="project" value="UniProtKB-KW"/>
</dbReference>
<dbReference type="CDD" id="cd17535">
    <property type="entry name" value="REC_NarL-like"/>
    <property type="match status" value="1"/>
</dbReference>
<dbReference type="EMBL" id="FWXV01000005">
    <property type="protein sequence ID" value="SMD17583.1"/>
    <property type="molecule type" value="Genomic_DNA"/>
</dbReference>
<dbReference type="PROSITE" id="PS50043">
    <property type="entry name" value="HTH_LUXR_2"/>
    <property type="match status" value="1"/>
</dbReference>
<dbReference type="PANTHER" id="PTHR43214:SF24">
    <property type="entry name" value="TRANSCRIPTIONAL REGULATORY PROTEIN NARL-RELATED"/>
    <property type="match status" value="1"/>
</dbReference>
<keyword evidence="9" id="KW-1185">Reference proteome</keyword>
<organism evidence="8 9">
    <name type="scientific">Kibdelosporangium aridum</name>
    <dbReference type="NCBI Taxonomy" id="2030"/>
    <lineage>
        <taxon>Bacteria</taxon>
        <taxon>Bacillati</taxon>
        <taxon>Actinomycetota</taxon>
        <taxon>Actinomycetes</taxon>
        <taxon>Pseudonocardiales</taxon>
        <taxon>Pseudonocardiaceae</taxon>
        <taxon>Kibdelosporangium</taxon>
    </lineage>
</organism>
<accession>A0A1Y5XU56</accession>
<dbReference type="PRINTS" id="PR00038">
    <property type="entry name" value="HTHLUXR"/>
</dbReference>